<dbReference type="SUPFAM" id="SSF53098">
    <property type="entry name" value="Ribonuclease H-like"/>
    <property type="match status" value="1"/>
</dbReference>
<feature type="domain" description="Integrase catalytic" evidence="1">
    <location>
        <begin position="1"/>
        <end position="207"/>
    </location>
</feature>
<dbReference type="InterPro" id="IPR036397">
    <property type="entry name" value="RNaseH_sf"/>
</dbReference>
<organism evidence="2 3">
    <name type="scientific">Drosophila rhopaloa</name>
    <name type="common">Fruit fly</name>
    <dbReference type="NCBI Taxonomy" id="1041015"/>
    <lineage>
        <taxon>Eukaryota</taxon>
        <taxon>Metazoa</taxon>
        <taxon>Ecdysozoa</taxon>
        <taxon>Arthropoda</taxon>
        <taxon>Hexapoda</taxon>
        <taxon>Insecta</taxon>
        <taxon>Pterygota</taxon>
        <taxon>Neoptera</taxon>
        <taxon>Endopterygota</taxon>
        <taxon>Diptera</taxon>
        <taxon>Brachycera</taxon>
        <taxon>Muscomorpha</taxon>
        <taxon>Ephydroidea</taxon>
        <taxon>Drosophilidae</taxon>
        <taxon>Drosophila</taxon>
        <taxon>Sophophora</taxon>
    </lineage>
</organism>
<keyword evidence="3" id="KW-1185">Reference proteome</keyword>
<name>A0ABM5J8Q8_DRORH</name>
<evidence type="ECO:0000313" key="3">
    <source>
        <dbReference type="Proteomes" id="UP001652680"/>
    </source>
</evidence>
<dbReference type="Pfam" id="PF18701">
    <property type="entry name" value="DUF5641"/>
    <property type="match status" value="1"/>
</dbReference>
<protein>
    <recommendedName>
        <fullName evidence="1">Integrase catalytic domain-containing protein</fullName>
    </recommendedName>
</protein>
<dbReference type="Gene3D" id="3.30.420.10">
    <property type="entry name" value="Ribonuclease H-like superfamily/Ribonuclease H"/>
    <property type="match status" value="1"/>
</dbReference>
<dbReference type="InterPro" id="IPR001584">
    <property type="entry name" value="Integrase_cat-core"/>
</dbReference>
<sequence>MRPKLLDQVMAPLPAERVQPSPTFYVTGIDFCGPFYTKSEIRNRAAEKCYVSIFICFATKAFGIGGGLIDIIIPRSIETLQGKPHSIWTDNGTNFLGARNELKELRELFLSDPQRSEIFNSCTALGVNWHFIPPRSPHFGGLWEAAVKSAKYHFYRVVGNSTLSFNELRTLICQISAMFNSRPLYSISEDPNDLEILTPGHFIWGKANATIDEPDLTHPNAGHLSRWQKVCQMQKAFWRKWNISYLSQLQKRGKSKTTRQNLQPGTMVLIKEDNAPPLKWPLGRVDSVVTGGDGISRVVVIRTAKGLVRRAIARIAVLPIETKSLESHHLPTGGACSQQNA</sequence>
<reference evidence="2" key="2">
    <citation type="submission" date="2025-05" db="UniProtKB">
        <authorList>
            <consortium name="EnsemblMetazoa"/>
        </authorList>
    </citation>
    <scope>IDENTIFICATION</scope>
</reference>
<accession>A0ABM5J8Q8</accession>
<evidence type="ECO:0000313" key="2">
    <source>
        <dbReference type="EnsemblMetazoa" id="XP_044315223.1"/>
    </source>
</evidence>
<dbReference type="Proteomes" id="UP001652680">
    <property type="component" value="Unassembled WGS sequence"/>
</dbReference>
<dbReference type="PANTHER" id="PTHR47331">
    <property type="entry name" value="PHD-TYPE DOMAIN-CONTAINING PROTEIN"/>
    <property type="match status" value="1"/>
</dbReference>
<dbReference type="RefSeq" id="XP_044315223.1">
    <property type="nucleotide sequence ID" value="XM_044459288.1"/>
</dbReference>
<dbReference type="EnsemblMetazoa" id="XM_044459288.1">
    <property type="protein sequence ID" value="XP_044315223.1"/>
    <property type="gene ID" value="LOC123037630"/>
</dbReference>
<dbReference type="InterPro" id="IPR012337">
    <property type="entry name" value="RNaseH-like_sf"/>
</dbReference>
<evidence type="ECO:0000259" key="1">
    <source>
        <dbReference type="PROSITE" id="PS50994"/>
    </source>
</evidence>
<dbReference type="PROSITE" id="PS50994">
    <property type="entry name" value="INTEGRASE"/>
    <property type="match status" value="1"/>
</dbReference>
<dbReference type="InterPro" id="IPR040676">
    <property type="entry name" value="DUF5641"/>
</dbReference>
<reference evidence="3" key="1">
    <citation type="journal article" date="2021" name="Elife">
        <title>Highly contiguous assemblies of 101 drosophilid genomes.</title>
        <authorList>
            <person name="Kim B.Y."/>
            <person name="Wang J.R."/>
            <person name="Miller D.E."/>
            <person name="Barmina O."/>
            <person name="Delaney E."/>
            <person name="Thompson A."/>
            <person name="Comeault A.A."/>
            <person name="Peede D."/>
            <person name="D'Agostino E.R."/>
            <person name="Pelaez J."/>
            <person name="Aguilar J.M."/>
            <person name="Haji D."/>
            <person name="Matsunaga T."/>
            <person name="Armstrong E.E."/>
            <person name="Zych M."/>
            <person name="Ogawa Y."/>
            <person name="Stamenkovic-Radak M."/>
            <person name="Jelic M."/>
            <person name="Veselinovic M.S."/>
            <person name="Tanaskovic M."/>
            <person name="Eric P."/>
            <person name="Gao J.J."/>
            <person name="Katoh T.K."/>
            <person name="Toda M.J."/>
            <person name="Watabe H."/>
            <person name="Watada M."/>
            <person name="Davis J.S."/>
            <person name="Moyle L.C."/>
            <person name="Manoli G."/>
            <person name="Bertolini E."/>
            <person name="Kostal V."/>
            <person name="Hawley R.S."/>
            <person name="Takahashi A."/>
            <person name="Jones C.D."/>
            <person name="Price D.K."/>
            <person name="Whiteman N."/>
            <person name="Kopp A."/>
            <person name="Matute D.R."/>
            <person name="Petrov D.A."/>
        </authorList>
    </citation>
    <scope>NUCLEOTIDE SEQUENCE [LARGE SCALE GENOMIC DNA]</scope>
</reference>
<proteinExistence type="predicted"/>
<dbReference type="GeneID" id="123037630"/>